<dbReference type="SUPFAM" id="SSF140718">
    <property type="entry name" value="Mediator hinge subcomplex-like"/>
    <property type="match status" value="1"/>
</dbReference>
<dbReference type="PANTHER" id="PTHR21428:SF11">
    <property type="entry name" value="MEDIATOR OF RNA POLYMERASE II TRANSCRIPTION SUBUNIT 7"/>
    <property type="match status" value="1"/>
</dbReference>
<evidence type="ECO:0000313" key="11">
    <source>
        <dbReference type="EMBL" id="KAF2670043.1"/>
    </source>
</evidence>
<dbReference type="GO" id="GO:0003712">
    <property type="term" value="F:transcription coregulator activity"/>
    <property type="evidence" value="ECO:0007669"/>
    <property type="project" value="InterPro"/>
</dbReference>
<keyword evidence="8 10" id="KW-0539">Nucleus</keyword>
<evidence type="ECO:0000256" key="8">
    <source>
        <dbReference type="ARBA" id="ARBA00023242"/>
    </source>
</evidence>
<evidence type="ECO:0000256" key="4">
    <source>
        <dbReference type="ARBA" id="ARBA00020631"/>
    </source>
</evidence>
<evidence type="ECO:0000256" key="10">
    <source>
        <dbReference type="RuleBase" id="RU364060"/>
    </source>
</evidence>
<gene>
    <name evidence="11" type="ORF">BT63DRAFT_412816</name>
</gene>
<dbReference type="Gene3D" id="6.10.140.200">
    <property type="match status" value="1"/>
</dbReference>
<name>A0A6A6UF21_9PEZI</name>
<dbReference type="GO" id="GO:0016592">
    <property type="term" value="C:mediator complex"/>
    <property type="evidence" value="ECO:0007669"/>
    <property type="project" value="InterPro"/>
</dbReference>
<dbReference type="Gene3D" id="6.10.140.1520">
    <property type="match status" value="1"/>
</dbReference>
<evidence type="ECO:0000256" key="1">
    <source>
        <dbReference type="ARBA" id="ARBA00004123"/>
    </source>
</evidence>
<keyword evidence="7 10" id="KW-0804">Transcription</keyword>
<dbReference type="InterPro" id="IPR044888">
    <property type="entry name" value="Mediatior_Med7_sf"/>
</dbReference>
<comment type="function">
    <text evidence="9">Component of the Mediator complex, a coactivator involved in the regulated transcription of nearly all RNA polymerase II-dependent genes. Mediator functions as a bridge to convey information from gene-specific regulatory proteins to the basal RNA polymerase II transcription machinery. Mediator is recruited to promoters by direct interactions with regulatory proteins and serves as a scaffold for the assembly of a functional preinitiation complex with RNA polymerase II and the general transcription factors.</text>
</comment>
<dbReference type="GO" id="GO:0006357">
    <property type="term" value="P:regulation of transcription by RNA polymerase II"/>
    <property type="evidence" value="ECO:0007669"/>
    <property type="project" value="InterPro"/>
</dbReference>
<protein>
    <recommendedName>
        <fullName evidence="4 10">Mediator of RNA polymerase II transcription subunit 7</fullName>
    </recommendedName>
</protein>
<evidence type="ECO:0000313" key="12">
    <source>
        <dbReference type="Proteomes" id="UP000799302"/>
    </source>
</evidence>
<comment type="subunit">
    <text evidence="3 10">Component of the Mediator complex.</text>
</comment>
<evidence type="ECO:0000256" key="5">
    <source>
        <dbReference type="ARBA" id="ARBA00023015"/>
    </source>
</evidence>
<evidence type="ECO:0000256" key="2">
    <source>
        <dbReference type="ARBA" id="ARBA00009994"/>
    </source>
</evidence>
<sequence length="230" mass="25676">MAAPQEDSAFSELFPAPPPFWQLFTQENVDTVKDLQREGEDIPQDLIPLVPPPPPADGKYVVFSGNYDIHNTLPPLEEIGLTNLFPSGPKESGDTQDKAQSDWSVDRAVHLQRAIRSILVNFLELVGIFSQDATQAWNKWADIENLFINVLHIVNEYRPHQARQSLIEILEGQVETRKAQIQSVKKMRETVDAITSALPQVATTNELDQMANGTSSKAFVAARSDWGDLD</sequence>
<keyword evidence="5 10" id="KW-0805">Transcription regulation</keyword>
<comment type="subcellular location">
    <subcellularLocation>
        <location evidence="1 10">Nucleus</location>
    </subcellularLocation>
</comment>
<dbReference type="GO" id="GO:0070847">
    <property type="term" value="C:core mediator complex"/>
    <property type="evidence" value="ECO:0007669"/>
    <property type="project" value="TreeGrafter"/>
</dbReference>
<dbReference type="Proteomes" id="UP000799302">
    <property type="component" value="Unassembled WGS sequence"/>
</dbReference>
<evidence type="ECO:0000256" key="6">
    <source>
        <dbReference type="ARBA" id="ARBA00023159"/>
    </source>
</evidence>
<keyword evidence="6 10" id="KW-0010">Activator</keyword>
<dbReference type="OrthoDB" id="10253553at2759"/>
<dbReference type="InterPro" id="IPR009244">
    <property type="entry name" value="Mediatior_Med7"/>
</dbReference>
<dbReference type="AlphaFoldDB" id="A0A6A6UF21"/>
<organism evidence="11 12">
    <name type="scientific">Microthyrium microscopicum</name>
    <dbReference type="NCBI Taxonomy" id="703497"/>
    <lineage>
        <taxon>Eukaryota</taxon>
        <taxon>Fungi</taxon>
        <taxon>Dikarya</taxon>
        <taxon>Ascomycota</taxon>
        <taxon>Pezizomycotina</taxon>
        <taxon>Dothideomycetes</taxon>
        <taxon>Dothideomycetes incertae sedis</taxon>
        <taxon>Microthyriales</taxon>
        <taxon>Microthyriaceae</taxon>
        <taxon>Microthyrium</taxon>
    </lineage>
</organism>
<dbReference type="PANTHER" id="PTHR21428">
    <property type="entry name" value="MEDIATOR OF RNA POLYMERASE II TRANSCRIPTION SUBUNIT 7"/>
    <property type="match status" value="1"/>
</dbReference>
<keyword evidence="12" id="KW-1185">Reference proteome</keyword>
<evidence type="ECO:0000256" key="7">
    <source>
        <dbReference type="ARBA" id="ARBA00023163"/>
    </source>
</evidence>
<dbReference type="InterPro" id="IPR037212">
    <property type="entry name" value="Med7/Med21-like"/>
</dbReference>
<accession>A0A6A6UF21</accession>
<evidence type="ECO:0000256" key="3">
    <source>
        <dbReference type="ARBA" id="ARBA00011837"/>
    </source>
</evidence>
<dbReference type="EMBL" id="MU004234">
    <property type="protein sequence ID" value="KAF2670043.1"/>
    <property type="molecule type" value="Genomic_DNA"/>
</dbReference>
<reference evidence="11" key="1">
    <citation type="journal article" date="2020" name="Stud. Mycol.">
        <title>101 Dothideomycetes genomes: a test case for predicting lifestyles and emergence of pathogens.</title>
        <authorList>
            <person name="Haridas S."/>
            <person name="Albert R."/>
            <person name="Binder M."/>
            <person name="Bloem J."/>
            <person name="Labutti K."/>
            <person name="Salamov A."/>
            <person name="Andreopoulos B."/>
            <person name="Baker S."/>
            <person name="Barry K."/>
            <person name="Bills G."/>
            <person name="Bluhm B."/>
            <person name="Cannon C."/>
            <person name="Castanera R."/>
            <person name="Culley D."/>
            <person name="Daum C."/>
            <person name="Ezra D."/>
            <person name="Gonzalez J."/>
            <person name="Henrissat B."/>
            <person name="Kuo A."/>
            <person name="Liang C."/>
            <person name="Lipzen A."/>
            <person name="Lutzoni F."/>
            <person name="Magnuson J."/>
            <person name="Mondo S."/>
            <person name="Nolan M."/>
            <person name="Ohm R."/>
            <person name="Pangilinan J."/>
            <person name="Park H.-J."/>
            <person name="Ramirez L."/>
            <person name="Alfaro M."/>
            <person name="Sun H."/>
            <person name="Tritt A."/>
            <person name="Yoshinaga Y."/>
            <person name="Zwiers L.-H."/>
            <person name="Turgeon B."/>
            <person name="Goodwin S."/>
            <person name="Spatafora J."/>
            <person name="Crous P."/>
            <person name="Grigoriev I."/>
        </authorList>
    </citation>
    <scope>NUCLEOTIDE SEQUENCE</scope>
    <source>
        <strain evidence="11">CBS 115976</strain>
    </source>
</reference>
<dbReference type="Pfam" id="PF05983">
    <property type="entry name" value="Med7"/>
    <property type="match status" value="1"/>
</dbReference>
<evidence type="ECO:0000256" key="9">
    <source>
        <dbReference type="ARBA" id="ARBA00025687"/>
    </source>
</evidence>
<proteinExistence type="inferred from homology"/>
<comment type="similarity">
    <text evidence="2 10">Belongs to the Mediator complex subunit 7 family.</text>
</comment>